<protein>
    <submittedName>
        <fullName evidence="1">Uncharacterized protein</fullName>
    </submittedName>
</protein>
<name>A0A7W8LQ02_9DEIO</name>
<proteinExistence type="predicted"/>
<evidence type="ECO:0000313" key="1">
    <source>
        <dbReference type="EMBL" id="MBB5234244.1"/>
    </source>
</evidence>
<accession>A0A7W8LQ02</accession>
<organism evidence="1 2">
    <name type="scientific">Deinococcus budaensis</name>
    <dbReference type="NCBI Taxonomy" id="1665626"/>
    <lineage>
        <taxon>Bacteria</taxon>
        <taxon>Thermotogati</taxon>
        <taxon>Deinococcota</taxon>
        <taxon>Deinococci</taxon>
        <taxon>Deinococcales</taxon>
        <taxon>Deinococcaceae</taxon>
        <taxon>Deinococcus</taxon>
    </lineage>
</organism>
<keyword evidence="2" id="KW-1185">Reference proteome</keyword>
<sequence length="108" mass="12367">MWIEQGQGKATIIPCRGVLLVVVERTPHPGSSDFVRQHARRPWLTGPQPEEVRRRVVTAEEAIRLLFREGLHLSLAEQDALTHLERLMPPCLPGREATFFQESRPRPL</sequence>
<gene>
    <name evidence="1" type="ORF">HNQ09_001682</name>
</gene>
<evidence type="ECO:0000313" key="2">
    <source>
        <dbReference type="Proteomes" id="UP000525389"/>
    </source>
</evidence>
<comment type="caution">
    <text evidence="1">The sequence shown here is derived from an EMBL/GenBank/DDBJ whole genome shotgun (WGS) entry which is preliminary data.</text>
</comment>
<reference evidence="1 2" key="1">
    <citation type="submission" date="2020-08" db="EMBL/GenBank/DDBJ databases">
        <title>Genomic Encyclopedia of Type Strains, Phase IV (KMG-IV): sequencing the most valuable type-strain genomes for metagenomic binning, comparative biology and taxonomic classification.</title>
        <authorList>
            <person name="Goeker M."/>
        </authorList>
    </citation>
    <scope>NUCLEOTIDE SEQUENCE [LARGE SCALE GENOMIC DNA]</scope>
    <source>
        <strain evidence="1 2">DSM 101791</strain>
    </source>
</reference>
<dbReference type="Proteomes" id="UP000525389">
    <property type="component" value="Unassembled WGS sequence"/>
</dbReference>
<dbReference type="RefSeq" id="WP_184027843.1">
    <property type="nucleotide sequence ID" value="NZ_JACHFN010000005.1"/>
</dbReference>
<dbReference type="AlphaFoldDB" id="A0A7W8LQ02"/>
<dbReference type="EMBL" id="JACHFN010000005">
    <property type="protein sequence ID" value="MBB5234244.1"/>
    <property type="molecule type" value="Genomic_DNA"/>
</dbReference>